<dbReference type="OrthoDB" id="5582426at2759"/>
<dbReference type="Proteomes" id="UP001140094">
    <property type="component" value="Unassembled WGS sequence"/>
</dbReference>
<feature type="region of interest" description="Disordered" evidence="1">
    <location>
        <begin position="402"/>
        <end position="463"/>
    </location>
</feature>
<proteinExistence type="predicted"/>
<gene>
    <name evidence="2" type="ORF">H4R20_000093</name>
</gene>
<sequence>MSVFHLRGIKLRNAIYETIIDPTAFKKVYELFEKSSSSSARALDAALRPIEKKWLRGRREEFSDSFYDLTLQQHIELRITGTDIPIEVQQSIAILRALNAVVLAFPREMSTLLGKRSSASRILKLLLSQQVPGYVRMVLVSLVGRWCIVLGSCIKAEARLVAIVESFYLDTGASPMVRFLPKVPAVIRLQSDWTYPPMFPAYGEQGFLYTSKPSRAISHKTNDKDDSASVKPLPQAPSLYKRKNPQIPKYMVPSVSNLSSDTSASFVSPNDSGNWTVASSGELGRMSLCAQELSAMSDMLVDNLVMMEPDEDPRTNQIVQDITQRINFQYGTVSSYRNLLTADSSAVVRRLNQAAREAKTSLVVYDDKVKCHEQWVERHNDEPLPAVVRPFAEVLHGSHSSIKQTFGSSSSSSITGSEAECSKAPAIRQKNIAKASIDMDDSHKQSTVLKPSAKVRGKMPETE</sequence>
<evidence type="ECO:0000313" key="3">
    <source>
        <dbReference type="Proteomes" id="UP001140094"/>
    </source>
</evidence>
<comment type="caution">
    <text evidence="2">The sequence shown here is derived from an EMBL/GenBank/DDBJ whole genome shotgun (WGS) entry which is preliminary data.</text>
</comment>
<dbReference type="AlphaFoldDB" id="A0A9W8HZX5"/>
<accession>A0A9W8HZX5</accession>
<protein>
    <submittedName>
        <fullName evidence="2">Uncharacterized protein</fullName>
    </submittedName>
</protein>
<name>A0A9W8HZX5_9FUNG</name>
<keyword evidence="3" id="KW-1185">Reference proteome</keyword>
<feature type="compositionally biased region" description="Low complexity" evidence="1">
    <location>
        <begin position="402"/>
        <end position="417"/>
    </location>
</feature>
<organism evidence="2 3">
    <name type="scientific">Coemansia guatemalensis</name>
    <dbReference type="NCBI Taxonomy" id="2761395"/>
    <lineage>
        <taxon>Eukaryota</taxon>
        <taxon>Fungi</taxon>
        <taxon>Fungi incertae sedis</taxon>
        <taxon>Zoopagomycota</taxon>
        <taxon>Kickxellomycotina</taxon>
        <taxon>Kickxellomycetes</taxon>
        <taxon>Kickxellales</taxon>
        <taxon>Kickxellaceae</taxon>
        <taxon>Coemansia</taxon>
    </lineage>
</organism>
<evidence type="ECO:0000313" key="2">
    <source>
        <dbReference type="EMBL" id="KAJ2809473.1"/>
    </source>
</evidence>
<evidence type="ECO:0000256" key="1">
    <source>
        <dbReference type="SAM" id="MobiDB-lite"/>
    </source>
</evidence>
<reference evidence="2" key="1">
    <citation type="submission" date="2022-07" db="EMBL/GenBank/DDBJ databases">
        <title>Phylogenomic reconstructions and comparative analyses of Kickxellomycotina fungi.</title>
        <authorList>
            <person name="Reynolds N.K."/>
            <person name="Stajich J.E."/>
            <person name="Barry K."/>
            <person name="Grigoriev I.V."/>
            <person name="Crous P."/>
            <person name="Smith M.E."/>
        </authorList>
    </citation>
    <scope>NUCLEOTIDE SEQUENCE</scope>
    <source>
        <strain evidence="2">NRRL 1565</strain>
    </source>
</reference>
<dbReference type="EMBL" id="JANBUO010000002">
    <property type="protein sequence ID" value="KAJ2809473.1"/>
    <property type="molecule type" value="Genomic_DNA"/>
</dbReference>